<feature type="region of interest" description="Disordered" evidence="1">
    <location>
        <begin position="1"/>
        <end position="28"/>
    </location>
</feature>
<protein>
    <submittedName>
        <fullName evidence="2">Uncharacterized protein</fullName>
    </submittedName>
</protein>
<dbReference type="Proteomes" id="UP000736335">
    <property type="component" value="Unassembled WGS sequence"/>
</dbReference>
<dbReference type="AlphaFoldDB" id="A0A9P6H494"/>
<evidence type="ECO:0000313" key="2">
    <source>
        <dbReference type="EMBL" id="KAF9778608.1"/>
    </source>
</evidence>
<name>A0A9P6H494_9AGAM</name>
<feature type="region of interest" description="Disordered" evidence="1">
    <location>
        <begin position="415"/>
        <end position="478"/>
    </location>
</feature>
<comment type="caution">
    <text evidence="2">The sequence shown here is derived from an EMBL/GenBank/DDBJ whole genome shotgun (WGS) entry which is preliminary data.</text>
</comment>
<proteinExistence type="predicted"/>
<dbReference type="OrthoDB" id="10473664at2759"/>
<feature type="region of interest" description="Disordered" evidence="1">
    <location>
        <begin position="177"/>
        <end position="209"/>
    </location>
</feature>
<gene>
    <name evidence="2" type="ORF">BJ322DRAFT_1091558</name>
</gene>
<feature type="compositionally biased region" description="Basic residues" evidence="1">
    <location>
        <begin position="17"/>
        <end position="26"/>
    </location>
</feature>
<keyword evidence="3" id="KW-1185">Reference proteome</keyword>
<dbReference type="EMBL" id="WIUZ02000022">
    <property type="protein sequence ID" value="KAF9778608.1"/>
    <property type="molecule type" value="Genomic_DNA"/>
</dbReference>
<reference evidence="2" key="1">
    <citation type="journal article" date="2020" name="Nat. Commun.">
        <title>Large-scale genome sequencing of mycorrhizal fungi provides insights into the early evolution of symbiotic traits.</title>
        <authorList>
            <person name="Miyauchi S."/>
            <person name="Kiss E."/>
            <person name="Kuo A."/>
            <person name="Drula E."/>
            <person name="Kohler A."/>
            <person name="Sanchez-Garcia M."/>
            <person name="Morin E."/>
            <person name="Andreopoulos B."/>
            <person name="Barry K.W."/>
            <person name="Bonito G."/>
            <person name="Buee M."/>
            <person name="Carver A."/>
            <person name="Chen C."/>
            <person name="Cichocki N."/>
            <person name="Clum A."/>
            <person name="Culley D."/>
            <person name="Crous P.W."/>
            <person name="Fauchery L."/>
            <person name="Girlanda M."/>
            <person name="Hayes R.D."/>
            <person name="Keri Z."/>
            <person name="LaButti K."/>
            <person name="Lipzen A."/>
            <person name="Lombard V."/>
            <person name="Magnuson J."/>
            <person name="Maillard F."/>
            <person name="Murat C."/>
            <person name="Nolan M."/>
            <person name="Ohm R.A."/>
            <person name="Pangilinan J."/>
            <person name="Pereira M.F."/>
            <person name="Perotto S."/>
            <person name="Peter M."/>
            <person name="Pfister S."/>
            <person name="Riley R."/>
            <person name="Sitrit Y."/>
            <person name="Stielow J.B."/>
            <person name="Szollosi G."/>
            <person name="Zifcakova L."/>
            <person name="Stursova M."/>
            <person name="Spatafora J.W."/>
            <person name="Tedersoo L."/>
            <person name="Vaario L.M."/>
            <person name="Yamada A."/>
            <person name="Yan M."/>
            <person name="Wang P."/>
            <person name="Xu J."/>
            <person name="Bruns T."/>
            <person name="Baldrian P."/>
            <person name="Vilgalys R."/>
            <person name="Dunand C."/>
            <person name="Henrissat B."/>
            <person name="Grigoriev I.V."/>
            <person name="Hibbett D."/>
            <person name="Nagy L.G."/>
            <person name="Martin F.M."/>
        </authorList>
    </citation>
    <scope>NUCLEOTIDE SEQUENCE</scope>
    <source>
        <strain evidence="2">UH-Tt-Lm1</strain>
    </source>
</reference>
<feature type="compositionally biased region" description="Basic and acidic residues" evidence="1">
    <location>
        <begin position="182"/>
        <end position="198"/>
    </location>
</feature>
<sequence length="478" mass="50952">MVVAGSGRMSGISVKRQAMHQQKRKFTRADPTQTRILLKNYESQARPSATQFVDMSQETNLCALSVVFTAPLVSHLVPGHCGSVCSPSMPVGSPCRPVDWIKKWFLRKRKADGKNRALSPAVPTLVENEPPAHDGQTLGPAHSKFWSMDAFAAADSTSFSPSVGHIPKFHGHHTYGVPSGTRYDHMTDSRENTRERETSPPGVSTGTSFGYASPSDSVLTCDGVETAAPATCDLREALLGSDAFVGYFSPENEDTLGFPWESLNVDPGSPLLLPAASSPERSKYLDKLYGEEHSGFEGATDLGFDSTNYPVTLVSSPFYAVDDSESFLASRDLDLLSATSCNPIEDFELGALDSTIGYLGLYPGSPGFSDVLDEPPAFYESLHLPTHQDLTNWTDSCGLLGIDGCLGATPAAIEDETGSTSAPGPSLVNFDDGTCNLAAPKEGPEGFGGGDDDDAKDTVEGKDSDGKSWKDGLDTMLA</sequence>
<accession>A0A9P6H494</accession>
<evidence type="ECO:0000256" key="1">
    <source>
        <dbReference type="SAM" id="MobiDB-lite"/>
    </source>
</evidence>
<organism evidence="2 3">
    <name type="scientific">Thelephora terrestris</name>
    <dbReference type="NCBI Taxonomy" id="56493"/>
    <lineage>
        <taxon>Eukaryota</taxon>
        <taxon>Fungi</taxon>
        <taxon>Dikarya</taxon>
        <taxon>Basidiomycota</taxon>
        <taxon>Agaricomycotina</taxon>
        <taxon>Agaricomycetes</taxon>
        <taxon>Thelephorales</taxon>
        <taxon>Thelephoraceae</taxon>
        <taxon>Thelephora</taxon>
    </lineage>
</organism>
<reference evidence="2" key="2">
    <citation type="submission" date="2020-11" db="EMBL/GenBank/DDBJ databases">
        <authorList>
            <consortium name="DOE Joint Genome Institute"/>
            <person name="Kuo A."/>
            <person name="Miyauchi S."/>
            <person name="Kiss E."/>
            <person name="Drula E."/>
            <person name="Kohler A."/>
            <person name="Sanchez-Garcia M."/>
            <person name="Andreopoulos B."/>
            <person name="Barry K.W."/>
            <person name="Bonito G."/>
            <person name="Buee M."/>
            <person name="Carver A."/>
            <person name="Chen C."/>
            <person name="Cichocki N."/>
            <person name="Clum A."/>
            <person name="Culley D."/>
            <person name="Crous P.W."/>
            <person name="Fauchery L."/>
            <person name="Girlanda M."/>
            <person name="Hayes R."/>
            <person name="Keri Z."/>
            <person name="Labutti K."/>
            <person name="Lipzen A."/>
            <person name="Lombard V."/>
            <person name="Magnuson J."/>
            <person name="Maillard F."/>
            <person name="Morin E."/>
            <person name="Murat C."/>
            <person name="Nolan M."/>
            <person name="Ohm R."/>
            <person name="Pangilinan J."/>
            <person name="Pereira M."/>
            <person name="Perotto S."/>
            <person name="Peter M."/>
            <person name="Riley R."/>
            <person name="Sitrit Y."/>
            <person name="Stielow B."/>
            <person name="Szollosi G."/>
            <person name="Zifcakova L."/>
            <person name="Stursova M."/>
            <person name="Spatafora J.W."/>
            <person name="Tedersoo L."/>
            <person name="Vaario L.-M."/>
            <person name="Yamada A."/>
            <person name="Yan M."/>
            <person name="Wang P."/>
            <person name="Xu J."/>
            <person name="Bruns T."/>
            <person name="Baldrian P."/>
            <person name="Vilgalys R."/>
            <person name="Henrissat B."/>
            <person name="Grigoriev I.V."/>
            <person name="Hibbett D."/>
            <person name="Nagy L.G."/>
            <person name="Martin F.M."/>
        </authorList>
    </citation>
    <scope>NUCLEOTIDE SEQUENCE</scope>
    <source>
        <strain evidence="2">UH-Tt-Lm1</strain>
    </source>
</reference>
<evidence type="ECO:0000313" key="3">
    <source>
        <dbReference type="Proteomes" id="UP000736335"/>
    </source>
</evidence>
<feature type="compositionally biased region" description="Basic and acidic residues" evidence="1">
    <location>
        <begin position="456"/>
        <end position="478"/>
    </location>
</feature>